<dbReference type="SUPFAM" id="SSF50978">
    <property type="entry name" value="WD40 repeat-like"/>
    <property type="match status" value="1"/>
</dbReference>
<dbReference type="AlphaFoldDB" id="A0A812TRH1"/>
<reference evidence="3" key="1">
    <citation type="submission" date="2021-02" db="EMBL/GenBank/DDBJ databases">
        <authorList>
            <person name="Dougan E. K."/>
            <person name="Rhodes N."/>
            <person name="Thang M."/>
            <person name="Chan C."/>
        </authorList>
    </citation>
    <scope>NUCLEOTIDE SEQUENCE</scope>
</reference>
<protein>
    <submittedName>
        <fullName evidence="3">PkwA protein</fullName>
    </submittedName>
</protein>
<dbReference type="Proteomes" id="UP000649617">
    <property type="component" value="Unassembled WGS sequence"/>
</dbReference>
<dbReference type="InterPro" id="IPR015943">
    <property type="entry name" value="WD40/YVTN_repeat-like_dom_sf"/>
</dbReference>
<accession>A0A812TRH1</accession>
<keyword evidence="2" id="KW-0677">Repeat</keyword>
<dbReference type="Gene3D" id="2.130.10.10">
    <property type="entry name" value="YVTN repeat-like/Quinoprotein amine dehydrogenase"/>
    <property type="match status" value="2"/>
</dbReference>
<dbReference type="Pfam" id="PF00400">
    <property type="entry name" value="WD40"/>
    <property type="match status" value="1"/>
</dbReference>
<organism evidence="3 4">
    <name type="scientific">Symbiodinium pilosum</name>
    <name type="common">Dinoflagellate</name>
    <dbReference type="NCBI Taxonomy" id="2952"/>
    <lineage>
        <taxon>Eukaryota</taxon>
        <taxon>Sar</taxon>
        <taxon>Alveolata</taxon>
        <taxon>Dinophyceae</taxon>
        <taxon>Suessiales</taxon>
        <taxon>Symbiodiniaceae</taxon>
        <taxon>Symbiodinium</taxon>
    </lineage>
</organism>
<dbReference type="SMART" id="SM00320">
    <property type="entry name" value="WD40"/>
    <property type="match status" value="4"/>
</dbReference>
<dbReference type="InterPro" id="IPR036322">
    <property type="entry name" value="WD40_repeat_dom_sf"/>
</dbReference>
<keyword evidence="4" id="KW-1185">Reference proteome</keyword>
<dbReference type="OrthoDB" id="423822at2759"/>
<evidence type="ECO:0000256" key="1">
    <source>
        <dbReference type="ARBA" id="ARBA00022574"/>
    </source>
</evidence>
<dbReference type="EMBL" id="CAJNIZ010031890">
    <property type="protein sequence ID" value="CAE7533307.1"/>
    <property type="molecule type" value="Genomic_DNA"/>
</dbReference>
<evidence type="ECO:0000313" key="4">
    <source>
        <dbReference type="Proteomes" id="UP000649617"/>
    </source>
</evidence>
<dbReference type="PANTHER" id="PTHR19848">
    <property type="entry name" value="WD40 REPEAT PROTEIN"/>
    <property type="match status" value="1"/>
</dbReference>
<evidence type="ECO:0000256" key="2">
    <source>
        <dbReference type="ARBA" id="ARBA00022737"/>
    </source>
</evidence>
<name>A0A812TRH1_SYMPI</name>
<evidence type="ECO:0000313" key="3">
    <source>
        <dbReference type="EMBL" id="CAE7533307.1"/>
    </source>
</evidence>
<gene>
    <name evidence="3" type="primary">pkwA</name>
    <name evidence="3" type="ORF">SPIL2461_LOCUS14061</name>
</gene>
<comment type="caution">
    <text evidence="3">The sequence shown here is derived from an EMBL/GenBank/DDBJ whole genome shotgun (WGS) entry which is preliminary data.</text>
</comment>
<sequence length="289" mass="31664">MGKSSCGKRHCIHEQHHPIQADPVFGDLARESSKVTAAAPLRAVLGAGGRAVKESSTVAVWDSDTGELRAQMKYKNLVTCLIFVPELRVAVTGDGSFSQSKPQGRVVLWNPDSLEQHLKLTCLSTVTCVAWSAADQVLISSDRSHCICLWQPESGAKLQEIRTDAAYIPWQIATPLGEERSTFAYSLCGFKENFGRLCLYRVDTTEQFGDFEHPVLSAVFLPESSVVACGLRNGDIFCWDVEARRLRTRSVKMRGAVNSLALNLVRGELVAGDKTGAVCSWPIAYMLSD</sequence>
<dbReference type="PANTHER" id="PTHR19848:SF8">
    <property type="entry name" value="F-BOX AND WD REPEAT DOMAIN CONTAINING 7"/>
    <property type="match status" value="1"/>
</dbReference>
<dbReference type="InterPro" id="IPR001680">
    <property type="entry name" value="WD40_rpt"/>
</dbReference>
<keyword evidence="1" id="KW-0853">WD repeat</keyword>
<proteinExistence type="predicted"/>